<evidence type="ECO:0000313" key="2">
    <source>
        <dbReference type="Proteomes" id="UP000028411"/>
    </source>
</evidence>
<dbReference type="EMBL" id="JFHR01000098">
    <property type="protein sequence ID" value="KEQ51306.1"/>
    <property type="molecule type" value="Genomic_DNA"/>
</dbReference>
<accession>A0A081R7Y3</accession>
<protein>
    <submittedName>
        <fullName evidence="1">Uncharacterized protein</fullName>
    </submittedName>
</protein>
<dbReference type="AlphaFoldDB" id="A0A081R7Y3"/>
<evidence type="ECO:0000313" key="1">
    <source>
        <dbReference type="EMBL" id="KEQ51306.1"/>
    </source>
</evidence>
<dbReference type="Proteomes" id="UP000028411">
    <property type="component" value="Unassembled WGS sequence"/>
</dbReference>
<name>A0A081R7Y3_SPHCR</name>
<organism evidence="1 2">
    <name type="scientific">Sphingobium chlorophenolicum</name>
    <dbReference type="NCBI Taxonomy" id="46429"/>
    <lineage>
        <taxon>Bacteria</taxon>
        <taxon>Pseudomonadati</taxon>
        <taxon>Pseudomonadota</taxon>
        <taxon>Alphaproteobacteria</taxon>
        <taxon>Sphingomonadales</taxon>
        <taxon>Sphingomonadaceae</taxon>
        <taxon>Sphingobium</taxon>
    </lineage>
</organism>
<reference evidence="1 2" key="1">
    <citation type="submission" date="2014-02" db="EMBL/GenBank/DDBJ databases">
        <title>Whole genome sequence of Sphingobium chlorophenolicum NBRC 16172.</title>
        <authorList>
            <person name="Gan H.M."/>
            <person name="Gan H.Y."/>
            <person name="Chew T.H."/>
            <person name="Savka M.A."/>
        </authorList>
    </citation>
    <scope>NUCLEOTIDE SEQUENCE [LARGE SCALE GENOMIC DNA]</scope>
    <source>
        <strain evidence="1 2">NBRC 16172</strain>
    </source>
</reference>
<sequence length="34" mass="3894">MSTNPYDLSEAVYYHMGAFPPRILDYEVLIATES</sequence>
<gene>
    <name evidence="1" type="ORF">BV95_04423</name>
</gene>
<proteinExistence type="predicted"/>
<comment type="caution">
    <text evidence="1">The sequence shown here is derived from an EMBL/GenBank/DDBJ whole genome shotgun (WGS) entry which is preliminary data.</text>
</comment>